<dbReference type="Proteomes" id="UP000782880">
    <property type="component" value="Unassembled WGS sequence"/>
</dbReference>
<dbReference type="InterPro" id="IPR010033">
    <property type="entry name" value="HAD_SF_ppase_IIIC"/>
</dbReference>
<reference evidence="2" key="1">
    <citation type="journal article" date="2021" name="PeerJ">
        <title>Extensive microbial diversity within the chicken gut microbiome revealed by metagenomics and culture.</title>
        <authorList>
            <person name="Gilroy R."/>
            <person name="Ravi A."/>
            <person name="Getino M."/>
            <person name="Pursley I."/>
            <person name="Horton D.L."/>
            <person name="Alikhan N.F."/>
            <person name="Baker D."/>
            <person name="Gharbi K."/>
            <person name="Hall N."/>
            <person name="Watson M."/>
            <person name="Adriaenssens E.M."/>
            <person name="Foster-Nyarko E."/>
            <person name="Jarju S."/>
            <person name="Secka A."/>
            <person name="Antonio M."/>
            <person name="Oren A."/>
            <person name="Chaudhuri R.R."/>
            <person name="La Ragione R."/>
            <person name="Hildebrand F."/>
            <person name="Pallen M.J."/>
        </authorList>
    </citation>
    <scope>NUCLEOTIDE SEQUENCE</scope>
    <source>
        <strain evidence="2">ChiBcec21-2208</strain>
    </source>
</reference>
<feature type="domain" description="BF1531-like N-terminal" evidence="1">
    <location>
        <begin position="35"/>
        <end position="231"/>
    </location>
</feature>
<dbReference type="Gene3D" id="3.40.630.30">
    <property type="match status" value="1"/>
</dbReference>
<dbReference type="NCBIfam" id="TIGR01681">
    <property type="entry name" value="HAD-SF-IIIC"/>
    <property type="match status" value="1"/>
</dbReference>
<dbReference type="AlphaFoldDB" id="A0A921IKH1"/>
<dbReference type="InterPro" id="IPR036514">
    <property type="entry name" value="SGNH_hydro_sf"/>
</dbReference>
<evidence type="ECO:0000313" key="3">
    <source>
        <dbReference type="Proteomes" id="UP000782880"/>
    </source>
</evidence>
<organism evidence="2 3">
    <name type="scientific">Subdoligranulum variabile</name>
    <dbReference type="NCBI Taxonomy" id="214851"/>
    <lineage>
        <taxon>Bacteria</taxon>
        <taxon>Bacillati</taxon>
        <taxon>Bacillota</taxon>
        <taxon>Clostridia</taxon>
        <taxon>Eubacteriales</taxon>
        <taxon>Oscillospiraceae</taxon>
        <taxon>Subdoligranulum</taxon>
    </lineage>
</organism>
<protein>
    <submittedName>
        <fullName evidence="2">HAD-IIIC family phosphatase</fullName>
    </submittedName>
</protein>
<evidence type="ECO:0000313" key="2">
    <source>
        <dbReference type="EMBL" id="HJG28502.1"/>
    </source>
</evidence>
<dbReference type="NCBIfam" id="TIGR01686">
    <property type="entry name" value="FkbH"/>
    <property type="match status" value="1"/>
</dbReference>
<accession>A0A921IKH1</accession>
<dbReference type="SUPFAM" id="SSF56784">
    <property type="entry name" value="HAD-like"/>
    <property type="match status" value="1"/>
</dbReference>
<dbReference type="Gene3D" id="3.40.50.1000">
    <property type="entry name" value="HAD superfamily/HAD-like"/>
    <property type="match status" value="1"/>
</dbReference>
<evidence type="ECO:0000259" key="1">
    <source>
        <dbReference type="Pfam" id="PF21211"/>
    </source>
</evidence>
<dbReference type="EMBL" id="DYVE01000199">
    <property type="protein sequence ID" value="HJG28502.1"/>
    <property type="molecule type" value="Genomic_DNA"/>
</dbReference>
<reference evidence="2" key="2">
    <citation type="submission" date="2021-09" db="EMBL/GenBank/DDBJ databases">
        <authorList>
            <person name="Gilroy R."/>
        </authorList>
    </citation>
    <scope>NUCLEOTIDE SEQUENCE</scope>
    <source>
        <strain evidence="2">ChiBcec21-2208</strain>
    </source>
</reference>
<dbReference type="Pfam" id="PF21211">
    <property type="entry name" value="FkbH_N"/>
    <property type="match status" value="1"/>
</dbReference>
<dbReference type="InterPro" id="IPR016181">
    <property type="entry name" value="Acyl_CoA_acyltransferase"/>
</dbReference>
<sequence length="592" mass="66924">MDCFHYPLDTETLLRKKRRLRRELLAQNPHPLHKKIAILGGSTTNEVADQLGLFLLQYGIEAEFYQSEYAQYWQDAMFGTPELDAFAPDVIYIHTSWRNLTDFPSAGDTEEQIDAMLEAQYAHFETMWQALEQKFACPVIQNNFDRPNYRLMGNRDIWDHHGRSNFISRLNQKFYEYAASHEHFYINDIDYLSADYGLTAWGDAFYWHMYKYAMCLDAIPSLANSVANIIKSLYGRNKKALVLDLDNTLWGGVVGDDGVDGLAIGPEVPEGQVYAEFQSYCKALKSIGVILAVDSKNEKENALAGLNHPDGVLRPDDFVAIKANWDPKDQNLKAIAAELSLGADSFVFADDNPAERAIVAAQVPGVAVPALDGAENYIKMLDHGGYFEVTTLSKEDLQKTELYHQNAQRAAAQAAFSDYGQYLNSLEMTATIRGFEPLYIQRIAQLTNKSNQFNLTTLRCSEDDIRAMAQNENQICLCGKLVDKFGDNGIVTVVNGEQQGDELHMRLWLMSCRVLKRGMEDAMMNTVVECAAERGVSTIYGYYYPTAKNAMVREFYANFGFVKTTEDEAGNAVWKLDVTSYQPHPLHMKIKR</sequence>
<dbReference type="InterPro" id="IPR036412">
    <property type="entry name" value="HAD-like_sf"/>
</dbReference>
<comment type="caution">
    <text evidence="2">The sequence shown here is derived from an EMBL/GenBank/DDBJ whole genome shotgun (WGS) entry which is preliminary data.</text>
</comment>
<dbReference type="InterPro" id="IPR023214">
    <property type="entry name" value="HAD_sf"/>
</dbReference>
<dbReference type="SUPFAM" id="SSF55729">
    <property type="entry name" value="Acyl-CoA N-acyltransferases (Nat)"/>
    <property type="match status" value="1"/>
</dbReference>
<dbReference type="InterPro" id="IPR049369">
    <property type="entry name" value="BF1531-like_N"/>
</dbReference>
<name>A0A921IKH1_9FIRM</name>
<dbReference type="InterPro" id="IPR010037">
    <property type="entry name" value="FkbH_domain"/>
</dbReference>
<gene>
    <name evidence="2" type="ORF">K8V20_07645</name>
</gene>
<proteinExistence type="predicted"/>
<dbReference type="Gene3D" id="3.40.50.1110">
    <property type="entry name" value="SGNH hydrolase"/>
    <property type="match status" value="1"/>
</dbReference>